<feature type="chain" id="PRO_5045700631" evidence="1">
    <location>
        <begin position="19"/>
        <end position="97"/>
    </location>
</feature>
<evidence type="ECO:0000313" key="2">
    <source>
        <dbReference type="EMBL" id="UUM32211.1"/>
    </source>
</evidence>
<reference evidence="2" key="1">
    <citation type="submission" date="2022-07" db="EMBL/GenBank/DDBJ databases">
        <title>Complete genome of Vibrio japonicus strain JCM 31412T and phylogenomic assessment of the Nereis clade of the genus Vibrio.</title>
        <authorList>
            <person name="Shlafstein M.D."/>
            <person name="Emsley S.A."/>
            <person name="Ushijima B."/>
            <person name="Videau P."/>
            <person name="Saw J.H."/>
        </authorList>
    </citation>
    <scope>NUCLEOTIDE SEQUENCE</scope>
    <source>
        <strain evidence="2">JCM 31412</strain>
    </source>
</reference>
<dbReference type="Proteomes" id="UP001058602">
    <property type="component" value="Chromosome 2"/>
</dbReference>
<keyword evidence="1" id="KW-0732">Signal</keyword>
<feature type="signal peptide" evidence="1">
    <location>
        <begin position="1"/>
        <end position="18"/>
    </location>
</feature>
<gene>
    <name evidence="2" type="ORF">NP165_18150</name>
</gene>
<proteinExistence type="predicted"/>
<organism evidence="2 3">
    <name type="scientific">Vibrio japonicus</name>
    <dbReference type="NCBI Taxonomy" id="1824638"/>
    <lineage>
        <taxon>Bacteria</taxon>
        <taxon>Pseudomonadati</taxon>
        <taxon>Pseudomonadota</taxon>
        <taxon>Gammaproteobacteria</taxon>
        <taxon>Vibrionales</taxon>
        <taxon>Vibrionaceae</taxon>
        <taxon>Vibrio</taxon>
    </lineage>
</organism>
<dbReference type="EMBL" id="CP102097">
    <property type="protein sequence ID" value="UUM32211.1"/>
    <property type="molecule type" value="Genomic_DNA"/>
</dbReference>
<dbReference type="RefSeq" id="WP_257085892.1">
    <property type="nucleotide sequence ID" value="NZ_CP102097.1"/>
</dbReference>
<protein>
    <submittedName>
        <fullName evidence="2">Uncharacterized protein</fullName>
    </submittedName>
</protein>
<sequence length="97" mass="11178">MKKFIFFLLLSSSFNSFASTKEFPTHDLPNFIFDWAKYAGERKACYEGWLSPSVGKDFKKAFDEGWSSIETEEQAIDFLNVVEYYSEVSDSSKACLQ</sequence>
<name>A0ABY5LMR3_9VIBR</name>
<accession>A0ABY5LMR3</accession>
<keyword evidence="3" id="KW-1185">Reference proteome</keyword>
<evidence type="ECO:0000256" key="1">
    <source>
        <dbReference type="SAM" id="SignalP"/>
    </source>
</evidence>
<evidence type="ECO:0000313" key="3">
    <source>
        <dbReference type="Proteomes" id="UP001058602"/>
    </source>
</evidence>